<dbReference type="RefSeq" id="WP_088257178.1">
    <property type="nucleotide sequence ID" value="NZ_NIDE01000012.1"/>
</dbReference>
<reference evidence="2" key="2">
    <citation type="journal article" date="2018" name="Appl. Environ. Microbiol.">
        <title>Genome Analysis of Fimbriiglobus ruber SP5(T), a Planctomycete with Confirmed Chitinolytic Capability.</title>
        <authorList>
            <person name="Ravin N.V."/>
            <person name="Rakitin A.L."/>
            <person name="Ivanova A.A."/>
            <person name="Beletsky A.V."/>
            <person name="Kulichevskaya I.S."/>
            <person name="Mardanov A.V."/>
            <person name="Dedysh S.N."/>
        </authorList>
    </citation>
    <scope>NUCLEOTIDE SEQUENCE</scope>
    <source>
        <strain evidence="2">SP5</strain>
    </source>
</reference>
<evidence type="ECO:0000313" key="3">
    <source>
        <dbReference type="EMBL" id="OWK38968.1"/>
    </source>
</evidence>
<proteinExistence type="predicted"/>
<dbReference type="EMBL" id="NIDE01000012">
    <property type="protein sequence ID" value="OWK38934.1"/>
    <property type="molecule type" value="Genomic_DNA"/>
</dbReference>
<feature type="compositionally biased region" description="Basic and acidic residues" evidence="1">
    <location>
        <begin position="26"/>
        <end position="35"/>
    </location>
</feature>
<name>A0A225DGX5_9BACT</name>
<protein>
    <submittedName>
        <fullName evidence="2">Uncharacterized protein</fullName>
    </submittedName>
</protein>
<gene>
    <name evidence="2" type="ORF">FRUB_06310</name>
    <name evidence="3" type="ORF">FRUB_06344</name>
</gene>
<evidence type="ECO:0000313" key="2">
    <source>
        <dbReference type="EMBL" id="OWK38934.1"/>
    </source>
</evidence>
<accession>A0A225DGX5</accession>
<reference evidence="4" key="1">
    <citation type="submission" date="2017-06" db="EMBL/GenBank/DDBJ databases">
        <title>Genome analysis of Fimbriiglobus ruber SP5, the first member of the order Planctomycetales with confirmed chitinolytic capability.</title>
        <authorList>
            <person name="Ravin N.V."/>
            <person name="Rakitin A.L."/>
            <person name="Ivanova A.A."/>
            <person name="Beletsky A.V."/>
            <person name="Kulichevskaya I.S."/>
            <person name="Mardanov A.V."/>
            <person name="Dedysh S.N."/>
        </authorList>
    </citation>
    <scope>NUCLEOTIDE SEQUENCE [LARGE SCALE GENOMIC DNA]</scope>
    <source>
        <strain evidence="4">SP5</strain>
    </source>
</reference>
<sequence length="137" mass="14659">MNGSISDLVRQARGEKPSPAPAAPAKEAEEPPEEHACYAKLRGARQIAFMLELRLTGGDSDSFDYGLLGRCTFNRSEGVTLFFATGTVTICGKNLRPLFEAILAHRVAWVAVAEEPSAVSRDPEATVVTTIGVDPAK</sequence>
<organism evidence="2 4">
    <name type="scientific">Fimbriiglobus ruber</name>
    <dbReference type="NCBI Taxonomy" id="1908690"/>
    <lineage>
        <taxon>Bacteria</taxon>
        <taxon>Pseudomonadati</taxon>
        <taxon>Planctomycetota</taxon>
        <taxon>Planctomycetia</taxon>
        <taxon>Gemmatales</taxon>
        <taxon>Gemmataceae</taxon>
        <taxon>Fimbriiglobus</taxon>
    </lineage>
</organism>
<evidence type="ECO:0000256" key="1">
    <source>
        <dbReference type="SAM" id="MobiDB-lite"/>
    </source>
</evidence>
<evidence type="ECO:0000313" key="4">
    <source>
        <dbReference type="Proteomes" id="UP000214646"/>
    </source>
</evidence>
<dbReference type="EMBL" id="NIDE01000012">
    <property type="protein sequence ID" value="OWK38968.1"/>
    <property type="molecule type" value="Genomic_DNA"/>
</dbReference>
<dbReference type="Proteomes" id="UP000214646">
    <property type="component" value="Unassembled WGS sequence"/>
</dbReference>
<feature type="region of interest" description="Disordered" evidence="1">
    <location>
        <begin position="1"/>
        <end position="35"/>
    </location>
</feature>
<keyword evidence="4" id="KW-1185">Reference proteome</keyword>
<comment type="caution">
    <text evidence="2">The sequence shown here is derived from an EMBL/GenBank/DDBJ whole genome shotgun (WGS) entry which is preliminary data.</text>
</comment>
<dbReference type="AlphaFoldDB" id="A0A225DGX5"/>